<dbReference type="GO" id="GO:0016787">
    <property type="term" value="F:hydrolase activity"/>
    <property type="evidence" value="ECO:0007669"/>
    <property type="project" value="UniProtKB-KW"/>
</dbReference>
<dbReference type="EMBL" id="CP134878">
    <property type="protein sequence ID" value="WNM17755.1"/>
    <property type="molecule type" value="Genomic_DNA"/>
</dbReference>
<dbReference type="KEGG" id="fcj:RN605_00280"/>
<dbReference type="RefSeq" id="WP_313321404.1">
    <property type="nucleotide sequence ID" value="NZ_CP134878.1"/>
</dbReference>
<dbReference type="Gene3D" id="3.40.50.1820">
    <property type="entry name" value="alpha/beta hydrolase"/>
    <property type="match status" value="1"/>
</dbReference>
<keyword evidence="5" id="KW-1185">Reference proteome</keyword>
<dbReference type="EMBL" id="CP134890">
    <property type="protein sequence ID" value="WNM21808.1"/>
    <property type="molecule type" value="Genomic_DNA"/>
</dbReference>
<dbReference type="AlphaFoldDB" id="A0AA96J5L6"/>
<accession>A0AA96EVU2</accession>
<dbReference type="SUPFAM" id="SSF53474">
    <property type="entry name" value="alpha/beta-Hydrolases"/>
    <property type="match status" value="1"/>
</dbReference>
<dbReference type="InterPro" id="IPR029058">
    <property type="entry name" value="AB_hydrolase_fold"/>
</dbReference>
<evidence type="ECO:0000313" key="5">
    <source>
        <dbReference type="Proteomes" id="UP001304515"/>
    </source>
</evidence>
<sequence>MKHLFLVFFSLSTFVLFSQIQKDTSYTVISTFKKEIKKFPFIKIVNSVEDISVTKKENIIYKKTGETKLHLDAFFKNDEKNLPAVVIIHGGGWSSGDKKQMHTTANAISAKGYACFCVEYRLSDEAKFPASINDVKDAIKYIKANAISYNVNATKVAVLGCSSGGQMAALVATTNGKKEFEEKSSLKQSSDVQAIIDMDGILAFHHPESKEAASASKWLGGTYEEKKEIWENASTLTHTDKNTPPILFINSSQPRFHAGRDDMIAILNKFGIYNEVKEFPSSPHSFWFFEPWFDDMINVTTQFLDKIFKQK</sequence>
<dbReference type="PANTHER" id="PTHR48081:SF13">
    <property type="entry name" value="ALPHA_BETA HYDROLASE"/>
    <property type="match status" value="1"/>
</dbReference>
<evidence type="ECO:0000259" key="2">
    <source>
        <dbReference type="Pfam" id="PF20434"/>
    </source>
</evidence>
<accession>A0AA96J5L6</accession>
<protein>
    <submittedName>
        <fullName evidence="4">Alpha/beta hydrolase</fullName>
    </submittedName>
</protein>
<dbReference type="Proteomes" id="UP001304515">
    <property type="component" value="Chromosome"/>
</dbReference>
<dbReference type="InterPro" id="IPR049492">
    <property type="entry name" value="BD-FAE-like_dom"/>
</dbReference>
<dbReference type="Pfam" id="PF20434">
    <property type="entry name" value="BD-FAE"/>
    <property type="match status" value="1"/>
</dbReference>
<evidence type="ECO:0000313" key="4">
    <source>
        <dbReference type="EMBL" id="WNM21808.1"/>
    </source>
</evidence>
<gene>
    <name evidence="4" type="ORF">RN605_00280</name>
    <name evidence="3" type="ORF">RN608_06980</name>
</gene>
<organism evidence="4 5">
    <name type="scientific">Flavobacterium capsici</name>
    <dbReference type="NCBI Taxonomy" id="3075618"/>
    <lineage>
        <taxon>Bacteria</taxon>
        <taxon>Pseudomonadati</taxon>
        <taxon>Bacteroidota</taxon>
        <taxon>Flavobacteriia</taxon>
        <taxon>Flavobacteriales</taxon>
        <taxon>Flavobacteriaceae</taxon>
        <taxon>Flavobacterium</taxon>
    </lineage>
</organism>
<name>A0AA96J5L6_9FLAO</name>
<evidence type="ECO:0000313" key="3">
    <source>
        <dbReference type="EMBL" id="WNM17755.1"/>
    </source>
</evidence>
<evidence type="ECO:0000256" key="1">
    <source>
        <dbReference type="ARBA" id="ARBA00022801"/>
    </source>
</evidence>
<keyword evidence="1 4" id="KW-0378">Hydrolase</keyword>
<dbReference type="InterPro" id="IPR050300">
    <property type="entry name" value="GDXG_lipolytic_enzyme"/>
</dbReference>
<dbReference type="PANTHER" id="PTHR48081">
    <property type="entry name" value="AB HYDROLASE SUPERFAMILY PROTEIN C4A8.06C"/>
    <property type="match status" value="1"/>
</dbReference>
<reference evidence="4 5" key="1">
    <citation type="submission" date="2023-09" db="EMBL/GenBank/DDBJ databases">
        <title>Flavobacterium sp. a novel bacteria isolate from Pepper rhizosphere.</title>
        <authorList>
            <person name="Peng Y."/>
            <person name="Lee J."/>
        </authorList>
    </citation>
    <scope>NUCLEOTIDE SEQUENCE [LARGE SCALE GENOMIC DNA]</scope>
    <source>
        <strain evidence="3">PMR2A8</strain>
        <strain evidence="4 5">PMTSA4</strain>
    </source>
</reference>
<feature type="domain" description="BD-FAE-like" evidence="2">
    <location>
        <begin position="76"/>
        <end position="252"/>
    </location>
</feature>
<proteinExistence type="predicted"/>